<evidence type="ECO:0000313" key="1">
    <source>
        <dbReference type="EMBL" id="QHT82476.1"/>
    </source>
</evidence>
<accession>A0A6C0HQQ1</accession>
<sequence>MSSSLFKTTKYVNFHNSSELPIMVDSWIDGSNSLRCLRVGPQEKLVIHSSVGEWHVNSMLVDEADYKPWREGALKWYVNLGKFRSDPCVSGDYAWMEWEDIFDCVYSECAPTFDPRTKEPIVGLVTFVFKGLPKPSS</sequence>
<reference evidence="1" key="1">
    <citation type="journal article" date="2020" name="Nature">
        <title>Giant virus diversity and host interactions through global metagenomics.</title>
        <authorList>
            <person name="Schulz F."/>
            <person name="Roux S."/>
            <person name="Paez-Espino D."/>
            <person name="Jungbluth S."/>
            <person name="Walsh D.A."/>
            <person name="Denef V.J."/>
            <person name="McMahon K.D."/>
            <person name="Konstantinidis K.T."/>
            <person name="Eloe-Fadrosh E.A."/>
            <person name="Kyrpides N.C."/>
            <person name="Woyke T."/>
        </authorList>
    </citation>
    <scope>NUCLEOTIDE SEQUENCE</scope>
    <source>
        <strain evidence="1">GVMAG-M-3300023184-165</strain>
    </source>
</reference>
<dbReference type="AlphaFoldDB" id="A0A6C0HQQ1"/>
<protein>
    <submittedName>
        <fullName evidence="1">Uncharacterized protein</fullName>
    </submittedName>
</protein>
<name>A0A6C0HQQ1_9ZZZZ</name>
<proteinExistence type="predicted"/>
<dbReference type="EMBL" id="MN740002">
    <property type="protein sequence ID" value="QHT82476.1"/>
    <property type="molecule type" value="Genomic_DNA"/>
</dbReference>
<organism evidence="1">
    <name type="scientific">viral metagenome</name>
    <dbReference type="NCBI Taxonomy" id="1070528"/>
    <lineage>
        <taxon>unclassified sequences</taxon>
        <taxon>metagenomes</taxon>
        <taxon>organismal metagenomes</taxon>
    </lineage>
</organism>